<dbReference type="CDD" id="cd00347">
    <property type="entry name" value="Flavin_utilizing_monoxygenases"/>
    <property type="match status" value="1"/>
</dbReference>
<gene>
    <name evidence="4" type="ORF">AVDCRST_MAG77-3173</name>
</gene>
<dbReference type="GO" id="GO:0005829">
    <property type="term" value="C:cytosol"/>
    <property type="evidence" value="ECO:0007669"/>
    <property type="project" value="TreeGrafter"/>
</dbReference>
<evidence type="ECO:0000256" key="1">
    <source>
        <dbReference type="ARBA" id="ARBA00007789"/>
    </source>
</evidence>
<keyword evidence="4" id="KW-0560">Oxidoreductase</keyword>
<evidence type="ECO:0000313" key="4">
    <source>
        <dbReference type="EMBL" id="CAA9271233.1"/>
    </source>
</evidence>
<dbReference type="InterPro" id="IPR050766">
    <property type="entry name" value="Bact_Lucif_Oxidored"/>
</dbReference>
<keyword evidence="4" id="KW-0503">Monooxygenase</keyword>
<dbReference type="PANTHER" id="PTHR30137:SF20">
    <property type="entry name" value="N-ACETYL-S-ALKYLCYSTEINE MONOOXYGENASE"/>
    <property type="match status" value="1"/>
</dbReference>
<sequence length="371" mass="40256">MHGGAAASREQTVSWQSVTEETSTGTGARAEIALSVLDQSPVGAGRSARDALEETLQLAQLAERLGYRRYWLAEHHNTTSLAGSAPEVLIARVASVTERIRVGSGGVMLSHYSPLKVAETFRLLHALFPGRIDLGVGRAPGSDQRTAYALAQGRPMPIERFPEQLRDLEAYLTDRLPDDHPFRGVRALPEPPEPVTTGGESGPELWLLGSSDQSAAYAAQFGFAFSFAHFINPHGSAQVITAYRDTFRPSTTLAAPRASLAVRALCAQTDAEARRLASSFLLGRLRMERGERGPLPSVEEALAYPYTALEQKRLETLLAGIVVGSPERVKAQLERMARAHGVDELVLVTIVHDPAARRRSYELLAEAFGLT</sequence>
<dbReference type="Pfam" id="PF00296">
    <property type="entry name" value="Bac_luciferase"/>
    <property type="match status" value="1"/>
</dbReference>
<accession>A0A6J4J8F4</accession>
<dbReference type="AlphaFoldDB" id="A0A6J4J8F4"/>
<proteinExistence type="predicted"/>
<name>A0A6J4J8F4_9CHLR</name>
<feature type="domain" description="Luciferase-like" evidence="3">
    <location>
        <begin position="37"/>
        <end position="342"/>
    </location>
</feature>
<dbReference type="InterPro" id="IPR036661">
    <property type="entry name" value="Luciferase-like_sf"/>
</dbReference>
<dbReference type="NCBIfam" id="TIGR03558">
    <property type="entry name" value="oxido_grp_1"/>
    <property type="match status" value="1"/>
</dbReference>
<dbReference type="InterPro" id="IPR019949">
    <property type="entry name" value="CmoO-like"/>
</dbReference>
<organism evidence="4">
    <name type="scientific">uncultured Chloroflexota bacterium</name>
    <dbReference type="NCBI Taxonomy" id="166587"/>
    <lineage>
        <taxon>Bacteria</taxon>
        <taxon>Bacillati</taxon>
        <taxon>Chloroflexota</taxon>
        <taxon>environmental samples</taxon>
    </lineage>
</organism>
<evidence type="ECO:0000259" key="3">
    <source>
        <dbReference type="Pfam" id="PF00296"/>
    </source>
</evidence>
<feature type="region of interest" description="Disordered" evidence="2">
    <location>
        <begin position="1"/>
        <end position="24"/>
    </location>
</feature>
<dbReference type="FunFam" id="3.20.20.30:FF:000002">
    <property type="entry name" value="LLM class flavin-dependent oxidoreductase"/>
    <property type="match status" value="1"/>
</dbReference>
<dbReference type="InterPro" id="IPR011251">
    <property type="entry name" value="Luciferase-like_dom"/>
</dbReference>
<dbReference type="GO" id="GO:0016705">
    <property type="term" value="F:oxidoreductase activity, acting on paired donors, with incorporation or reduction of molecular oxygen"/>
    <property type="evidence" value="ECO:0007669"/>
    <property type="project" value="InterPro"/>
</dbReference>
<dbReference type="Gene3D" id="3.20.20.30">
    <property type="entry name" value="Luciferase-like domain"/>
    <property type="match status" value="1"/>
</dbReference>
<dbReference type="EMBL" id="CADCTC010000177">
    <property type="protein sequence ID" value="CAA9271233.1"/>
    <property type="molecule type" value="Genomic_DNA"/>
</dbReference>
<dbReference type="PANTHER" id="PTHR30137">
    <property type="entry name" value="LUCIFERASE-LIKE MONOOXYGENASE"/>
    <property type="match status" value="1"/>
</dbReference>
<feature type="compositionally biased region" description="Polar residues" evidence="2">
    <location>
        <begin position="9"/>
        <end position="24"/>
    </location>
</feature>
<reference evidence="4" key="1">
    <citation type="submission" date="2020-02" db="EMBL/GenBank/DDBJ databases">
        <authorList>
            <person name="Meier V. D."/>
        </authorList>
    </citation>
    <scope>NUCLEOTIDE SEQUENCE</scope>
    <source>
        <strain evidence="4">AVDCRST_MAG77</strain>
    </source>
</reference>
<dbReference type="GO" id="GO:0004497">
    <property type="term" value="F:monooxygenase activity"/>
    <property type="evidence" value="ECO:0007669"/>
    <property type="project" value="UniProtKB-KW"/>
</dbReference>
<comment type="similarity">
    <text evidence="1">To bacterial alkanal monooxygenase alpha and beta chains.</text>
</comment>
<evidence type="ECO:0000256" key="2">
    <source>
        <dbReference type="SAM" id="MobiDB-lite"/>
    </source>
</evidence>
<protein>
    <submittedName>
        <fullName evidence="4">Luciferase-like monooxygenase YhbW</fullName>
    </submittedName>
</protein>
<dbReference type="SUPFAM" id="SSF51679">
    <property type="entry name" value="Bacterial luciferase-like"/>
    <property type="match status" value="1"/>
</dbReference>